<name>A0AA46I4N4_9FUSO</name>
<organism evidence="3 4">
    <name type="scientific">Hypnocyclicus thermotrophus</name>
    <dbReference type="NCBI Taxonomy" id="1627895"/>
    <lineage>
        <taxon>Bacteria</taxon>
        <taxon>Fusobacteriati</taxon>
        <taxon>Fusobacteriota</taxon>
        <taxon>Fusobacteriia</taxon>
        <taxon>Fusobacteriales</taxon>
        <taxon>Fusobacteriaceae</taxon>
        <taxon>Hypnocyclicus</taxon>
    </lineage>
</organism>
<accession>A0AA46I4N4</accession>
<dbReference type="EMBL" id="SOBG01000012">
    <property type="protein sequence ID" value="TDT67010.1"/>
    <property type="molecule type" value="Genomic_DNA"/>
</dbReference>
<comment type="caution">
    <text evidence="3">The sequence shown here is derived from an EMBL/GenBank/DDBJ whole genome shotgun (WGS) entry which is preliminary data.</text>
</comment>
<proteinExistence type="predicted"/>
<dbReference type="SUPFAM" id="SSF54373">
    <property type="entry name" value="FAD-linked reductases, C-terminal domain"/>
    <property type="match status" value="1"/>
</dbReference>
<dbReference type="CDD" id="cd19946">
    <property type="entry name" value="GlpA-like_Fer2_BFD-like"/>
    <property type="match status" value="1"/>
</dbReference>
<evidence type="ECO:0000259" key="2">
    <source>
        <dbReference type="Pfam" id="PF04324"/>
    </source>
</evidence>
<dbReference type="InterPro" id="IPR006076">
    <property type="entry name" value="FAD-dep_OxRdtase"/>
</dbReference>
<dbReference type="Pfam" id="PF01266">
    <property type="entry name" value="DAO"/>
    <property type="match status" value="1"/>
</dbReference>
<gene>
    <name evidence="3" type="ORF">EV215_2058</name>
</gene>
<dbReference type="PANTHER" id="PTHR42720:SF1">
    <property type="entry name" value="GLYCEROL 3-PHOSPHATE OXIDASE"/>
    <property type="match status" value="1"/>
</dbReference>
<keyword evidence="4" id="KW-1185">Reference proteome</keyword>
<dbReference type="PANTHER" id="PTHR42720">
    <property type="entry name" value="GLYCEROL-3-PHOSPHATE DEHYDROGENASE"/>
    <property type="match status" value="1"/>
</dbReference>
<dbReference type="RefSeq" id="WP_134113907.1">
    <property type="nucleotide sequence ID" value="NZ_SOBG01000012.1"/>
</dbReference>
<feature type="domain" description="FAD dependent oxidoreductase" evidence="1">
    <location>
        <begin position="3"/>
        <end position="352"/>
    </location>
</feature>
<dbReference type="InterPro" id="IPR041854">
    <property type="entry name" value="BFD-like_2Fe2S-bd_dom_sf"/>
</dbReference>
<dbReference type="InterPro" id="IPR007419">
    <property type="entry name" value="BFD-like_2Fe2S-bd_dom"/>
</dbReference>
<dbReference type="Proteomes" id="UP000294678">
    <property type="component" value="Unassembled WGS sequence"/>
</dbReference>
<dbReference type="Gene3D" id="3.30.9.10">
    <property type="entry name" value="D-Amino Acid Oxidase, subunit A, domain 2"/>
    <property type="match status" value="1"/>
</dbReference>
<dbReference type="Gene3D" id="1.10.10.1100">
    <property type="entry name" value="BFD-like [2Fe-2S]-binding domain"/>
    <property type="match status" value="1"/>
</dbReference>
<sequence length="480" mass="53523">MYDVVIIGAGVSGASIARELAKYKLKIAVLEKENDVADGTTKANSAIIHAGYDAKEGTLMAKYNALGNQMYDKIAEELDIPFKRIGSLVLAFSDKEKEHLKMLYERGLKNGIPDMKILNFSEIKEMEPNINKKVVAALYAKTAGIIGPWELTIGMLENAVDNGVELYLNNEVINIEKTDNEFKITTKEKDFKTKVVINCAGVYADQIHNLIAKPSYKITPRRGQYFVMDKMEGEKVNRVIFQCPTEVGKGVLVTPTVHGNLLLGPDSQEVNNKEDTSTTTEQLAFVREKALKSIENLNLREVIRSFAGLRAEADRGDFIIEEANDIKGFIDVGGIKSPGLSAAPAFAVDVAKMVVEILNRNGKIEENKKFNPIRKKQIRFMELSNEEKSEIIKKDSKYGRVICRCETITEGEIVDIIHRSVGARTVDGVKKRCRPGMGRCQGGFCGPRIQEILARELNLTLEEIVLDKKNSYILTEETKK</sequence>
<dbReference type="InterPro" id="IPR036188">
    <property type="entry name" value="FAD/NAD-bd_sf"/>
</dbReference>
<dbReference type="InterPro" id="IPR052745">
    <property type="entry name" value="G3P_Oxidase/Oxidoreductase"/>
</dbReference>
<dbReference type="Gene3D" id="3.50.50.60">
    <property type="entry name" value="FAD/NAD(P)-binding domain"/>
    <property type="match status" value="1"/>
</dbReference>
<dbReference type="Pfam" id="PF04324">
    <property type="entry name" value="Fer2_BFD"/>
    <property type="match status" value="1"/>
</dbReference>
<evidence type="ECO:0000313" key="4">
    <source>
        <dbReference type="Proteomes" id="UP000294678"/>
    </source>
</evidence>
<evidence type="ECO:0000259" key="1">
    <source>
        <dbReference type="Pfam" id="PF01266"/>
    </source>
</evidence>
<protein>
    <submittedName>
        <fullName evidence="3">Glycerol-3-phosphate dehydrogenase</fullName>
    </submittedName>
</protein>
<dbReference type="SUPFAM" id="SSF51905">
    <property type="entry name" value="FAD/NAD(P)-binding domain"/>
    <property type="match status" value="1"/>
</dbReference>
<feature type="domain" description="BFD-like [2Fe-2S]-binding" evidence="2">
    <location>
        <begin position="401"/>
        <end position="455"/>
    </location>
</feature>
<dbReference type="AlphaFoldDB" id="A0AA46I4N4"/>
<reference evidence="3 4" key="1">
    <citation type="submission" date="2019-03" db="EMBL/GenBank/DDBJ databases">
        <title>Genomic Encyclopedia of Type Strains, Phase IV (KMG-IV): sequencing the most valuable type-strain genomes for metagenomic binning, comparative biology and taxonomic classification.</title>
        <authorList>
            <person name="Goeker M."/>
        </authorList>
    </citation>
    <scope>NUCLEOTIDE SEQUENCE [LARGE SCALE GENOMIC DNA]</scope>
    <source>
        <strain evidence="3 4">DSM 100055</strain>
    </source>
</reference>
<evidence type="ECO:0000313" key="3">
    <source>
        <dbReference type="EMBL" id="TDT67010.1"/>
    </source>
</evidence>